<proteinExistence type="inferred from homology"/>
<keyword evidence="4" id="KW-1185">Reference proteome</keyword>
<dbReference type="InterPro" id="IPR050546">
    <property type="entry name" value="Glycosyl_Hydrlase_16"/>
</dbReference>
<evidence type="ECO:0000256" key="1">
    <source>
        <dbReference type="ARBA" id="ARBA00006865"/>
    </source>
</evidence>
<dbReference type="EMBL" id="CAJNOC010010668">
    <property type="protein sequence ID" value="CAF1142033.1"/>
    <property type="molecule type" value="Genomic_DNA"/>
</dbReference>
<keyword evidence="2" id="KW-0732">Signal</keyword>
<dbReference type="SUPFAM" id="SSF49899">
    <property type="entry name" value="Concanavalin A-like lectins/glucanases"/>
    <property type="match status" value="1"/>
</dbReference>
<dbReference type="InterPro" id="IPR013320">
    <property type="entry name" value="ConA-like_dom_sf"/>
</dbReference>
<protein>
    <submittedName>
        <fullName evidence="3">Uncharacterized protein</fullName>
    </submittedName>
</protein>
<sequence>MLLILKRSLTIFVGLILALNYGVTASKAKDIRDYGERLVFYDEFDFLDLEKWRHDITLSGGGNWEFQLYHNNRSNSFVRDSVLHIRPTLTEDRIGQANLRSNYRMDMWGGSPADECTGNNFYGCERIAGAGGNILNPIQSAKITTSTTFSIKYGRVEVRAKLPR</sequence>
<dbReference type="AlphaFoldDB" id="A0A814S975"/>
<dbReference type="PANTHER" id="PTHR10963">
    <property type="entry name" value="GLYCOSYL HYDROLASE-RELATED"/>
    <property type="match status" value="1"/>
</dbReference>
<dbReference type="PANTHER" id="PTHR10963:SF55">
    <property type="entry name" value="GLYCOSIDE HYDROLASE FAMILY 16 PROTEIN"/>
    <property type="match status" value="1"/>
</dbReference>
<name>A0A814S975_9BILA</name>
<feature type="signal peptide" evidence="2">
    <location>
        <begin position="1"/>
        <end position="25"/>
    </location>
</feature>
<evidence type="ECO:0000313" key="3">
    <source>
        <dbReference type="EMBL" id="CAF1142033.1"/>
    </source>
</evidence>
<feature type="non-terminal residue" evidence="3">
    <location>
        <position position="164"/>
    </location>
</feature>
<dbReference type="Proteomes" id="UP000663879">
    <property type="component" value="Unassembled WGS sequence"/>
</dbReference>
<comment type="caution">
    <text evidence="3">The sequence shown here is derived from an EMBL/GenBank/DDBJ whole genome shotgun (WGS) entry which is preliminary data.</text>
</comment>
<reference evidence="3" key="1">
    <citation type="submission" date="2021-02" db="EMBL/GenBank/DDBJ databases">
        <authorList>
            <person name="Nowell W R."/>
        </authorList>
    </citation>
    <scope>NUCLEOTIDE SEQUENCE</scope>
    <source>
        <strain evidence="3">Ploen Becks lab</strain>
    </source>
</reference>
<evidence type="ECO:0000256" key="2">
    <source>
        <dbReference type="SAM" id="SignalP"/>
    </source>
</evidence>
<accession>A0A814S975</accession>
<organism evidence="3 4">
    <name type="scientific">Brachionus calyciflorus</name>
    <dbReference type="NCBI Taxonomy" id="104777"/>
    <lineage>
        <taxon>Eukaryota</taxon>
        <taxon>Metazoa</taxon>
        <taxon>Spiralia</taxon>
        <taxon>Gnathifera</taxon>
        <taxon>Rotifera</taxon>
        <taxon>Eurotatoria</taxon>
        <taxon>Monogononta</taxon>
        <taxon>Pseudotrocha</taxon>
        <taxon>Ploima</taxon>
        <taxon>Brachionidae</taxon>
        <taxon>Brachionus</taxon>
    </lineage>
</organism>
<gene>
    <name evidence="3" type="ORF">OXX778_LOCUS22934</name>
</gene>
<dbReference type="OrthoDB" id="4781at2759"/>
<dbReference type="Gene3D" id="2.60.120.200">
    <property type="match status" value="1"/>
</dbReference>
<comment type="similarity">
    <text evidence="1">Belongs to the glycosyl hydrolase 16 family.</text>
</comment>
<evidence type="ECO:0000313" key="4">
    <source>
        <dbReference type="Proteomes" id="UP000663879"/>
    </source>
</evidence>
<feature type="chain" id="PRO_5032927725" evidence="2">
    <location>
        <begin position="26"/>
        <end position="164"/>
    </location>
</feature>